<dbReference type="InterPro" id="IPR016039">
    <property type="entry name" value="Thiolase-like"/>
</dbReference>
<keyword evidence="3" id="KW-1185">Reference proteome</keyword>
<evidence type="ECO:0000259" key="1">
    <source>
        <dbReference type="Pfam" id="PF19364"/>
    </source>
</evidence>
<dbReference type="STRING" id="2074.BG845_06634"/>
<proteinExistence type="predicted"/>
<name>A0A1Y2MHE0_PSEAH</name>
<sequence>MTATHAPVVVTATTQVLAHTPSLARFGSKPARSLPGRPEVDERFTAALRSHADAIAYSPHQAYIGALHPRDLPARPWAGVTGGAADRFGPDGEVMPEAEFVGLMAAVEHFGLLTLSPAAVDEALAALARHPLAKWMDLERLEAHRGDAEAAAAEPGTLVVSGSSGPRAVMRRAHDKDEALCASVLLENLAGKATATLAVLHMLDRSGVDPTSIDYVLGCGEEAIGDRYQRGGGNMAKAVAEAAGLTEASGADIKDFCAAPVPALVIAASLVTAGVFERVAVVAGGSLPKLGMKFEGHLAHDLPVLEDVLCGSAALVTRDDGCSPRLRLDAVGRHRVSAGGSGPQIMQALAIEPLERLGLRTTDVDDYATELHNPEITEPQGSGDVAARNYKTLAALAARRGDIERGDIADFVTRRGMPGFAPTQGHLASALCYLPHATTRLTTGDAERVQLVGKGSLFLGRITQLSDGMSVLLERNERGG</sequence>
<dbReference type="GO" id="GO:0016746">
    <property type="term" value="F:acyltransferase activity"/>
    <property type="evidence" value="ECO:0007669"/>
    <property type="project" value="InterPro"/>
</dbReference>
<dbReference type="SUPFAM" id="SSF53901">
    <property type="entry name" value="Thiolase-like"/>
    <property type="match status" value="1"/>
</dbReference>
<dbReference type="InterPro" id="IPR045984">
    <property type="entry name" value="DUF5940"/>
</dbReference>
<evidence type="ECO:0000313" key="2">
    <source>
        <dbReference type="EMBL" id="OSY34660.1"/>
    </source>
</evidence>
<reference evidence="2 3" key="1">
    <citation type="submission" date="2016-09" db="EMBL/GenBank/DDBJ databases">
        <title>Pseudonocardia autotrophica DSM535, a candidate organism with high potential of specific P450 cytochromes.</title>
        <authorList>
            <person name="Grumaz C."/>
            <person name="Vainshtein Y."/>
            <person name="Kirstahler P."/>
            <person name="Sohn K."/>
        </authorList>
    </citation>
    <scope>NUCLEOTIDE SEQUENCE [LARGE SCALE GENOMIC DNA]</scope>
    <source>
        <strain evidence="2 3">DSM 535</strain>
    </source>
</reference>
<comment type="caution">
    <text evidence="2">The sequence shown here is derived from an EMBL/GenBank/DDBJ whole genome shotgun (WGS) entry which is preliminary data.</text>
</comment>
<dbReference type="RefSeq" id="WP_085916663.1">
    <property type="nucleotide sequence ID" value="NZ_AP018920.1"/>
</dbReference>
<dbReference type="Pfam" id="PF19364">
    <property type="entry name" value="DUF5940"/>
    <property type="match status" value="1"/>
</dbReference>
<dbReference type="EMBL" id="MIGB01000071">
    <property type="protein sequence ID" value="OSY34660.1"/>
    <property type="molecule type" value="Genomic_DNA"/>
</dbReference>
<keyword evidence="2" id="KW-0560">Oxidoreductase</keyword>
<evidence type="ECO:0000313" key="3">
    <source>
        <dbReference type="Proteomes" id="UP000194360"/>
    </source>
</evidence>
<dbReference type="OrthoDB" id="9815506at2"/>
<gene>
    <name evidence="2" type="primary">grdC</name>
    <name evidence="2" type="ORF">BG845_06634</name>
</gene>
<dbReference type="Proteomes" id="UP000194360">
    <property type="component" value="Unassembled WGS sequence"/>
</dbReference>
<dbReference type="NCBIfam" id="NF040746">
    <property type="entry name" value="reduct_C_beta"/>
    <property type="match status" value="1"/>
</dbReference>
<feature type="domain" description="DUF5940" evidence="1">
    <location>
        <begin position="345"/>
        <end position="477"/>
    </location>
</feature>
<organism evidence="2 3">
    <name type="scientific">Pseudonocardia autotrophica</name>
    <name type="common">Amycolata autotrophica</name>
    <name type="synonym">Nocardia autotrophica</name>
    <dbReference type="NCBI Taxonomy" id="2074"/>
    <lineage>
        <taxon>Bacteria</taxon>
        <taxon>Bacillati</taxon>
        <taxon>Actinomycetota</taxon>
        <taxon>Actinomycetes</taxon>
        <taxon>Pseudonocardiales</taxon>
        <taxon>Pseudonocardiaceae</taxon>
        <taxon>Pseudonocardia</taxon>
    </lineage>
</organism>
<protein>
    <submittedName>
        <fullName evidence="2">Glycine/sarcosine/betaine reductase complex component C subunit beta</fullName>
        <ecNumber evidence="2">1.21.4.2</ecNumber>
    </submittedName>
</protein>
<dbReference type="GO" id="GO:0030699">
    <property type="term" value="F:glycine reductase activity"/>
    <property type="evidence" value="ECO:0007669"/>
    <property type="project" value="UniProtKB-EC"/>
</dbReference>
<dbReference type="EC" id="1.21.4.2" evidence="2"/>
<accession>A0A1Y2MHE0</accession>
<dbReference type="AlphaFoldDB" id="A0A1Y2MHE0"/>
<dbReference type="Gene3D" id="3.40.47.10">
    <property type="match status" value="1"/>
</dbReference>